<keyword evidence="2" id="KW-1185">Reference proteome</keyword>
<proteinExistence type="predicted"/>
<dbReference type="Proteomes" id="UP000789860">
    <property type="component" value="Unassembled WGS sequence"/>
</dbReference>
<organism evidence="1 2">
    <name type="scientific">Scutellospora calospora</name>
    <dbReference type="NCBI Taxonomy" id="85575"/>
    <lineage>
        <taxon>Eukaryota</taxon>
        <taxon>Fungi</taxon>
        <taxon>Fungi incertae sedis</taxon>
        <taxon>Mucoromycota</taxon>
        <taxon>Glomeromycotina</taxon>
        <taxon>Glomeromycetes</taxon>
        <taxon>Diversisporales</taxon>
        <taxon>Gigasporaceae</taxon>
        <taxon>Scutellospora</taxon>
    </lineage>
</organism>
<dbReference type="EMBL" id="CAJVPM010049145">
    <property type="protein sequence ID" value="CAG8724426.1"/>
    <property type="molecule type" value="Genomic_DNA"/>
</dbReference>
<sequence>ISFKQPKKINTSYLSYTKPITSFQLQSQLNDNQSEKTIESTPQ</sequence>
<feature type="non-terminal residue" evidence="1">
    <location>
        <position position="1"/>
    </location>
</feature>
<evidence type="ECO:0000313" key="1">
    <source>
        <dbReference type="EMBL" id="CAG8724426.1"/>
    </source>
</evidence>
<gene>
    <name evidence="1" type="ORF">SCALOS_LOCUS11368</name>
</gene>
<name>A0ACA9PWQ0_9GLOM</name>
<accession>A0ACA9PWQ0</accession>
<protein>
    <submittedName>
        <fullName evidence="1">9913_t:CDS:1</fullName>
    </submittedName>
</protein>
<evidence type="ECO:0000313" key="2">
    <source>
        <dbReference type="Proteomes" id="UP000789860"/>
    </source>
</evidence>
<feature type="non-terminal residue" evidence="1">
    <location>
        <position position="43"/>
    </location>
</feature>
<comment type="caution">
    <text evidence="1">The sequence shown here is derived from an EMBL/GenBank/DDBJ whole genome shotgun (WGS) entry which is preliminary data.</text>
</comment>
<reference evidence="1" key="1">
    <citation type="submission" date="2021-06" db="EMBL/GenBank/DDBJ databases">
        <authorList>
            <person name="Kallberg Y."/>
            <person name="Tangrot J."/>
            <person name="Rosling A."/>
        </authorList>
    </citation>
    <scope>NUCLEOTIDE SEQUENCE</scope>
    <source>
        <strain evidence="1">AU212A</strain>
    </source>
</reference>